<dbReference type="EMBL" id="CM007653">
    <property type="protein sequence ID" value="ONI17607.1"/>
    <property type="molecule type" value="Genomic_DNA"/>
</dbReference>
<feature type="region of interest" description="Disordered" evidence="1">
    <location>
        <begin position="81"/>
        <end position="105"/>
    </location>
</feature>
<sequence length="105" mass="11593">MTLFQEIYGSYPYKGGPTARAGQIVAVQFQTESAASSQLNSLGCAIVKLCNHGQPLLFSYTRKQVFRLHVLSRQDPLMVRQRGNISSSRSRKRASGVRGSNCELS</sequence>
<protein>
    <submittedName>
        <fullName evidence="2">Uncharacterized protein</fullName>
    </submittedName>
</protein>
<evidence type="ECO:0000313" key="3">
    <source>
        <dbReference type="Proteomes" id="UP000006882"/>
    </source>
</evidence>
<dbReference type="Gramene" id="ONI17607">
    <property type="protein sequence ID" value="ONI17607"/>
    <property type="gene ID" value="PRUPE_3G169200"/>
</dbReference>
<gene>
    <name evidence="2" type="ORF">PRUPE_3G169200</name>
</gene>
<name>A0A251Q180_PRUPE</name>
<evidence type="ECO:0000256" key="1">
    <source>
        <dbReference type="SAM" id="MobiDB-lite"/>
    </source>
</evidence>
<dbReference type="Proteomes" id="UP000006882">
    <property type="component" value="Chromosome G3"/>
</dbReference>
<organism evidence="2 3">
    <name type="scientific">Prunus persica</name>
    <name type="common">Peach</name>
    <name type="synonym">Amygdalus persica</name>
    <dbReference type="NCBI Taxonomy" id="3760"/>
    <lineage>
        <taxon>Eukaryota</taxon>
        <taxon>Viridiplantae</taxon>
        <taxon>Streptophyta</taxon>
        <taxon>Embryophyta</taxon>
        <taxon>Tracheophyta</taxon>
        <taxon>Spermatophyta</taxon>
        <taxon>Magnoliopsida</taxon>
        <taxon>eudicotyledons</taxon>
        <taxon>Gunneridae</taxon>
        <taxon>Pentapetalae</taxon>
        <taxon>rosids</taxon>
        <taxon>fabids</taxon>
        <taxon>Rosales</taxon>
        <taxon>Rosaceae</taxon>
        <taxon>Amygdaloideae</taxon>
        <taxon>Amygdaleae</taxon>
        <taxon>Prunus</taxon>
    </lineage>
</organism>
<reference evidence="2 3" key="1">
    <citation type="journal article" date="2013" name="Nat. Genet.">
        <title>The high-quality draft genome of peach (Prunus persica) identifies unique patterns of genetic diversity, domestication and genome evolution.</title>
        <authorList>
            <consortium name="International Peach Genome Initiative"/>
            <person name="Verde I."/>
            <person name="Abbott A.G."/>
            <person name="Scalabrin S."/>
            <person name="Jung S."/>
            <person name="Shu S."/>
            <person name="Marroni F."/>
            <person name="Zhebentyayeva T."/>
            <person name="Dettori M.T."/>
            <person name="Grimwood J."/>
            <person name="Cattonaro F."/>
            <person name="Zuccolo A."/>
            <person name="Rossini L."/>
            <person name="Jenkins J."/>
            <person name="Vendramin E."/>
            <person name="Meisel L.A."/>
            <person name="Decroocq V."/>
            <person name="Sosinski B."/>
            <person name="Prochnik S."/>
            <person name="Mitros T."/>
            <person name="Policriti A."/>
            <person name="Cipriani G."/>
            <person name="Dondini L."/>
            <person name="Ficklin S."/>
            <person name="Goodstein D.M."/>
            <person name="Xuan P."/>
            <person name="Del Fabbro C."/>
            <person name="Aramini V."/>
            <person name="Copetti D."/>
            <person name="Gonzalez S."/>
            <person name="Horner D.S."/>
            <person name="Falchi R."/>
            <person name="Lucas S."/>
            <person name="Mica E."/>
            <person name="Maldonado J."/>
            <person name="Lazzari B."/>
            <person name="Bielenberg D."/>
            <person name="Pirona R."/>
            <person name="Miculan M."/>
            <person name="Barakat A."/>
            <person name="Testolin R."/>
            <person name="Stella A."/>
            <person name="Tartarini S."/>
            <person name="Tonutti P."/>
            <person name="Arus P."/>
            <person name="Orellana A."/>
            <person name="Wells C."/>
            <person name="Main D."/>
            <person name="Vizzotto G."/>
            <person name="Silva H."/>
            <person name="Salamini F."/>
            <person name="Schmutz J."/>
            <person name="Morgante M."/>
            <person name="Rokhsar D.S."/>
        </authorList>
    </citation>
    <scope>NUCLEOTIDE SEQUENCE [LARGE SCALE GENOMIC DNA]</scope>
    <source>
        <strain evidence="3">cv. Nemared</strain>
    </source>
</reference>
<keyword evidence="3" id="KW-1185">Reference proteome</keyword>
<evidence type="ECO:0000313" key="2">
    <source>
        <dbReference type="EMBL" id="ONI17607.1"/>
    </source>
</evidence>
<proteinExistence type="predicted"/>
<dbReference type="AlphaFoldDB" id="A0A251Q180"/>
<accession>A0A251Q180</accession>